<dbReference type="InterPro" id="IPR013901">
    <property type="entry name" value="Anthrone_oxy"/>
</dbReference>
<comment type="similarity">
    <text evidence="5">Belongs to the anthrone oxygenase family.</text>
</comment>
<evidence type="ECO:0000256" key="1">
    <source>
        <dbReference type="ARBA" id="ARBA00004141"/>
    </source>
</evidence>
<name>A0AA40EVX4_9PEZI</name>
<feature type="transmembrane region" description="Helical" evidence="6">
    <location>
        <begin position="16"/>
        <end position="39"/>
    </location>
</feature>
<comment type="caution">
    <text evidence="7">The sequence shown here is derived from an EMBL/GenBank/DDBJ whole genome shotgun (WGS) entry which is preliminary data.</text>
</comment>
<keyword evidence="3 6" id="KW-1133">Transmembrane helix</keyword>
<feature type="transmembrane region" description="Helical" evidence="6">
    <location>
        <begin position="85"/>
        <end position="109"/>
    </location>
</feature>
<dbReference type="Pfam" id="PF08592">
    <property type="entry name" value="Anthrone_oxy"/>
    <property type="match status" value="1"/>
</dbReference>
<evidence type="ECO:0000256" key="2">
    <source>
        <dbReference type="ARBA" id="ARBA00022692"/>
    </source>
</evidence>
<organism evidence="7 8">
    <name type="scientific">Schizothecium vesticola</name>
    <dbReference type="NCBI Taxonomy" id="314040"/>
    <lineage>
        <taxon>Eukaryota</taxon>
        <taxon>Fungi</taxon>
        <taxon>Dikarya</taxon>
        <taxon>Ascomycota</taxon>
        <taxon>Pezizomycotina</taxon>
        <taxon>Sordariomycetes</taxon>
        <taxon>Sordariomycetidae</taxon>
        <taxon>Sordariales</taxon>
        <taxon>Schizotheciaceae</taxon>
        <taxon>Schizothecium</taxon>
    </lineage>
</organism>
<evidence type="ECO:0008006" key="9">
    <source>
        <dbReference type="Google" id="ProtNLM"/>
    </source>
</evidence>
<gene>
    <name evidence="7" type="ORF">B0T18DRAFT_429349</name>
</gene>
<dbReference type="AlphaFoldDB" id="A0AA40EVX4"/>
<protein>
    <recommendedName>
        <fullName evidence="9">DUF1772-domain-containing protein</fullName>
    </recommendedName>
</protein>
<comment type="subcellular location">
    <subcellularLocation>
        <location evidence="1">Membrane</location>
        <topology evidence="1">Multi-pass membrane protein</topology>
    </subcellularLocation>
</comment>
<keyword evidence="4 6" id="KW-0472">Membrane</keyword>
<evidence type="ECO:0000256" key="5">
    <source>
        <dbReference type="ARBA" id="ARBA00034313"/>
    </source>
</evidence>
<dbReference type="GO" id="GO:0016020">
    <property type="term" value="C:membrane"/>
    <property type="evidence" value="ECO:0007669"/>
    <property type="project" value="UniProtKB-SubCell"/>
</dbReference>
<keyword evidence="2 6" id="KW-0812">Transmembrane</keyword>
<reference evidence="7" key="1">
    <citation type="submission" date="2023-06" db="EMBL/GenBank/DDBJ databases">
        <title>Genome-scale phylogeny and comparative genomics of the fungal order Sordariales.</title>
        <authorList>
            <consortium name="Lawrence Berkeley National Laboratory"/>
            <person name="Hensen N."/>
            <person name="Bonometti L."/>
            <person name="Westerberg I."/>
            <person name="Brannstrom I.O."/>
            <person name="Guillou S."/>
            <person name="Cros-Aarteil S."/>
            <person name="Calhoun S."/>
            <person name="Haridas S."/>
            <person name="Kuo A."/>
            <person name="Mondo S."/>
            <person name="Pangilinan J."/>
            <person name="Riley R."/>
            <person name="LaButti K."/>
            <person name="Andreopoulos B."/>
            <person name="Lipzen A."/>
            <person name="Chen C."/>
            <person name="Yanf M."/>
            <person name="Daum C."/>
            <person name="Ng V."/>
            <person name="Clum A."/>
            <person name="Steindorff A."/>
            <person name="Ohm R."/>
            <person name="Martin F."/>
            <person name="Silar P."/>
            <person name="Natvig D."/>
            <person name="Lalanne C."/>
            <person name="Gautier V."/>
            <person name="Ament-velasquez S.L."/>
            <person name="Kruys A."/>
            <person name="Hutchinson M.I."/>
            <person name="Powell A.J."/>
            <person name="Barry K."/>
            <person name="Miller A.N."/>
            <person name="Grigoriev I.V."/>
            <person name="Debuchy R."/>
            <person name="Gladieux P."/>
            <person name="Thoren M.H."/>
            <person name="Johannesson H."/>
        </authorList>
    </citation>
    <scope>NUCLEOTIDE SEQUENCE</scope>
    <source>
        <strain evidence="7">SMH3187-1</strain>
    </source>
</reference>
<evidence type="ECO:0000256" key="6">
    <source>
        <dbReference type="SAM" id="Phobius"/>
    </source>
</evidence>
<dbReference type="PANTHER" id="PTHR35042">
    <property type="entry name" value="ANTHRONE OXYGENASE ENCC"/>
    <property type="match status" value="1"/>
</dbReference>
<evidence type="ECO:0000256" key="4">
    <source>
        <dbReference type="ARBA" id="ARBA00023136"/>
    </source>
</evidence>
<dbReference type="Proteomes" id="UP001172155">
    <property type="component" value="Unassembled WGS sequence"/>
</dbReference>
<dbReference type="PANTHER" id="PTHR35042:SF1">
    <property type="entry name" value="DUF1772-DOMAIN-CONTAINING PROTEIN"/>
    <property type="match status" value="1"/>
</dbReference>
<evidence type="ECO:0000313" key="8">
    <source>
        <dbReference type="Proteomes" id="UP001172155"/>
    </source>
</evidence>
<dbReference type="EMBL" id="JAUKUD010000004">
    <property type="protein sequence ID" value="KAK0746376.1"/>
    <property type="molecule type" value="Genomic_DNA"/>
</dbReference>
<accession>A0AA40EVX4</accession>
<evidence type="ECO:0000313" key="7">
    <source>
        <dbReference type="EMBL" id="KAK0746376.1"/>
    </source>
</evidence>
<proteinExistence type="inferred from homology"/>
<feature type="transmembrane region" description="Helical" evidence="6">
    <location>
        <begin position="60"/>
        <end position="79"/>
    </location>
</feature>
<sequence>MPTPTPTPIRLAQTSAILLSSSLAGVSLAFSAFLVPRLLDLPVPLMLVQWRATFHQGSKTMPPAAAAAAALYFYLAAAHRRSARGVYYLTAGVLSFGIIPYTVAFMMATNRMLEARAERAERAGMLEEVVEEVLEEADGVGSKFLVDRWGVLNLGRAVMVGVAAVVGAVVTI</sequence>
<keyword evidence="8" id="KW-1185">Reference proteome</keyword>
<evidence type="ECO:0000256" key="3">
    <source>
        <dbReference type="ARBA" id="ARBA00022989"/>
    </source>
</evidence>